<evidence type="ECO:0000313" key="3">
    <source>
        <dbReference type="Proteomes" id="UP000187203"/>
    </source>
</evidence>
<keyword evidence="3" id="KW-1185">Reference proteome</keyword>
<feature type="domain" description="F-box" evidence="1">
    <location>
        <begin position="44"/>
        <end position="94"/>
    </location>
</feature>
<organism evidence="2 3">
    <name type="scientific">Corchorus olitorius</name>
    <dbReference type="NCBI Taxonomy" id="93759"/>
    <lineage>
        <taxon>Eukaryota</taxon>
        <taxon>Viridiplantae</taxon>
        <taxon>Streptophyta</taxon>
        <taxon>Embryophyta</taxon>
        <taxon>Tracheophyta</taxon>
        <taxon>Spermatophyta</taxon>
        <taxon>Magnoliopsida</taxon>
        <taxon>eudicotyledons</taxon>
        <taxon>Gunneridae</taxon>
        <taxon>Pentapetalae</taxon>
        <taxon>rosids</taxon>
        <taxon>malvids</taxon>
        <taxon>Malvales</taxon>
        <taxon>Malvaceae</taxon>
        <taxon>Grewioideae</taxon>
        <taxon>Apeibeae</taxon>
        <taxon>Corchorus</taxon>
    </lineage>
</organism>
<comment type="caution">
    <text evidence="2">The sequence shown here is derived from an EMBL/GenBank/DDBJ whole genome shotgun (WGS) entry which is preliminary data.</text>
</comment>
<dbReference type="InterPro" id="IPR006527">
    <property type="entry name" value="F-box-assoc_dom_typ1"/>
</dbReference>
<dbReference type="SMART" id="SM00256">
    <property type="entry name" value="FBOX"/>
    <property type="match status" value="1"/>
</dbReference>
<dbReference type="InterPro" id="IPR001810">
    <property type="entry name" value="F-box_dom"/>
</dbReference>
<dbReference type="InterPro" id="IPR017451">
    <property type="entry name" value="F-box-assoc_interact_dom"/>
</dbReference>
<dbReference type="CDD" id="cd22157">
    <property type="entry name" value="F-box_AtFBW1-like"/>
    <property type="match status" value="1"/>
</dbReference>
<protein>
    <recommendedName>
        <fullName evidence="1">F-box domain-containing protein</fullName>
    </recommendedName>
</protein>
<dbReference type="OrthoDB" id="851733at2759"/>
<dbReference type="SUPFAM" id="SSF81383">
    <property type="entry name" value="F-box domain"/>
    <property type="match status" value="1"/>
</dbReference>
<proteinExistence type="predicted"/>
<evidence type="ECO:0000259" key="1">
    <source>
        <dbReference type="PROSITE" id="PS50181"/>
    </source>
</evidence>
<sequence>MASKHQSSKLEVKNIMPHQSSKLEVKNMIAHQSSKLEVKVKNMMFHQSQLPEEICMEILERLPVRSLIRFKAICKSWKSLISTPNFSDRHFDRSVASSNKLGIILTKEYKFSVPNQCVISFHTLNFSPTSFGTLNFSPTSLVGTTFIEHWLIGCKKAKSIGWCRGILLLGVDCSYYKLLLWNPSTRESKEIPDPPYPLEYEGISASALGYDYNVKSHKIVLIYKKRGCENCISVYTLKTNLWTSVDLDTDHKVANYDIFPITLVNGAPHWVIKHGDVYGEDCDNIHHEIEYFDFAVNNFLVVPQPGEYDSPPELYDTGGEHLCIGYETYEVDGIKLEIWVMKRYGVKDSWSKWMTFEDNKVPLPICFAKNINVSLKSGGSRDGRCAIYNGKKKGTKVEFLVSSIFSRNSFGFDHGLRKKAFTFYESLICLEPEEVEER</sequence>
<dbReference type="PROSITE" id="PS50181">
    <property type="entry name" value="FBOX"/>
    <property type="match status" value="1"/>
</dbReference>
<reference evidence="3" key="1">
    <citation type="submission" date="2013-09" db="EMBL/GenBank/DDBJ databases">
        <title>Corchorus olitorius genome sequencing.</title>
        <authorList>
            <person name="Alam M."/>
            <person name="Haque M.S."/>
            <person name="Islam M.S."/>
            <person name="Emdad E.M."/>
            <person name="Islam M.M."/>
            <person name="Ahmed B."/>
            <person name="Halim A."/>
            <person name="Hossen Q.M.M."/>
            <person name="Hossain M.Z."/>
            <person name="Ahmed R."/>
            <person name="Khan M.M."/>
            <person name="Islam R."/>
            <person name="Rashid M.M."/>
            <person name="Khan S.A."/>
            <person name="Rahman M.S."/>
            <person name="Alam M."/>
            <person name="Yahiya A.S."/>
            <person name="Khan M.S."/>
            <person name="Azam M.S."/>
            <person name="Haque T."/>
            <person name="Lashkar M.Z.H."/>
            <person name="Akhand A.I."/>
            <person name="Morshed G."/>
            <person name="Roy S."/>
            <person name="Uddin K.S."/>
            <person name="Rabeya T."/>
            <person name="Hossain A.S."/>
            <person name="Chowdhury A."/>
            <person name="Snigdha A.R."/>
            <person name="Mortoza M.S."/>
            <person name="Matin S.A."/>
            <person name="Hoque S.M.E."/>
            <person name="Islam M.K."/>
            <person name="Roy D.K."/>
            <person name="Haider R."/>
            <person name="Moosa M.M."/>
            <person name="Elias S.M."/>
            <person name="Hasan A.M."/>
            <person name="Jahan S."/>
            <person name="Shafiuddin M."/>
            <person name="Mahmood N."/>
            <person name="Shommy N.S."/>
        </authorList>
    </citation>
    <scope>NUCLEOTIDE SEQUENCE [LARGE SCALE GENOMIC DNA]</scope>
    <source>
        <strain evidence="3">cv. O-4</strain>
    </source>
</reference>
<dbReference type="Proteomes" id="UP000187203">
    <property type="component" value="Unassembled WGS sequence"/>
</dbReference>
<gene>
    <name evidence="2" type="ORF">COLO4_29072</name>
</gene>
<dbReference type="Pfam" id="PF07734">
    <property type="entry name" value="FBA_1"/>
    <property type="match status" value="1"/>
</dbReference>
<dbReference type="InterPro" id="IPR036047">
    <property type="entry name" value="F-box-like_dom_sf"/>
</dbReference>
<dbReference type="STRING" id="93759.A0A1R3HGJ0"/>
<dbReference type="EMBL" id="AWUE01020214">
    <property type="protein sequence ID" value="OMO69415.1"/>
    <property type="molecule type" value="Genomic_DNA"/>
</dbReference>
<evidence type="ECO:0000313" key="2">
    <source>
        <dbReference type="EMBL" id="OMO69415.1"/>
    </source>
</evidence>
<dbReference type="PANTHER" id="PTHR31672">
    <property type="entry name" value="BNACNNG10540D PROTEIN"/>
    <property type="match status" value="1"/>
</dbReference>
<dbReference type="NCBIfam" id="TIGR01640">
    <property type="entry name" value="F_box_assoc_1"/>
    <property type="match status" value="1"/>
</dbReference>
<accession>A0A1R3HGJ0</accession>
<name>A0A1R3HGJ0_9ROSI</name>
<dbReference type="Pfam" id="PF00646">
    <property type="entry name" value="F-box"/>
    <property type="match status" value="1"/>
</dbReference>
<dbReference type="Gene3D" id="1.20.1280.50">
    <property type="match status" value="1"/>
</dbReference>
<dbReference type="InterPro" id="IPR050796">
    <property type="entry name" value="SCF_F-box_component"/>
</dbReference>
<dbReference type="PANTHER" id="PTHR31672:SF13">
    <property type="entry name" value="F-BOX PROTEIN CPR30-LIKE"/>
    <property type="match status" value="1"/>
</dbReference>
<dbReference type="AlphaFoldDB" id="A0A1R3HGJ0"/>